<dbReference type="EMBL" id="CM039431">
    <property type="protein sequence ID" value="KAI4336600.1"/>
    <property type="molecule type" value="Genomic_DNA"/>
</dbReference>
<dbReference type="Proteomes" id="UP000828941">
    <property type="component" value="Chromosome 6"/>
</dbReference>
<accession>A0ACB9NKB6</accession>
<gene>
    <name evidence="1" type="ORF">L6164_015109</name>
</gene>
<keyword evidence="2" id="KW-1185">Reference proteome</keyword>
<reference evidence="1 2" key="1">
    <citation type="journal article" date="2022" name="DNA Res.">
        <title>Chromosomal-level genome assembly of the orchid tree Bauhinia variegata (Leguminosae; Cercidoideae) supports the allotetraploid origin hypothesis of Bauhinia.</title>
        <authorList>
            <person name="Zhong Y."/>
            <person name="Chen Y."/>
            <person name="Zheng D."/>
            <person name="Pang J."/>
            <person name="Liu Y."/>
            <person name="Luo S."/>
            <person name="Meng S."/>
            <person name="Qian L."/>
            <person name="Wei D."/>
            <person name="Dai S."/>
            <person name="Zhou R."/>
        </authorList>
    </citation>
    <scope>NUCLEOTIDE SEQUENCE [LARGE SCALE GENOMIC DNA]</scope>
    <source>
        <strain evidence="1">BV-YZ2020</strain>
    </source>
</reference>
<proteinExistence type="predicted"/>
<sequence>MLRKSDKLLDNDTARLPIIRIREDGRCLFRSLVYGSCLRTGKPAPNESRQKELADDLRAKVVDEFLKRRAEVEWFLGGDFERYTFQMRKPHVWGGEPELLMAAHVLQMPITVFMRDKDSSSLKVIAEYGQEYGKDNPIRVIYHVSGHYDLLQSMQSQLFREKSLWGKLVSDHEGVRSSLPKRLKFDG</sequence>
<comment type="caution">
    <text evidence="1">The sequence shown here is derived from an EMBL/GenBank/DDBJ whole genome shotgun (WGS) entry which is preliminary data.</text>
</comment>
<evidence type="ECO:0000313" key="2">
    <source>
        <dbReference type="Proteomes" id="UP000828941"/>
    </source>
</evidence>
<name>A0ACB9NKB6_BAUVA</name>
<organism evidence="1 2">
    <name type="scientific">Bauhinia variegata</name>
    <name type="common">Purple orchid tree</name>
    <name type="synonym">Phanera variegata</name>
    <dbReference type="NCBI Taxonomy" id="167791"/>
    <lineage>
        <taxon>Eukaryota</taxon>
        <taxon>Viridiplantae</taxon>
        <taxon>Streptophyta</taxon>
        <taxon>Embryophyta</taxon>
        <taxon>Tracheophyta</taxon>
        <taxon>Spermatophyta</taxon>
        <taxon>Magnoliopsida</taxon>
        <taxon>eudicotyledons</taxon>
        <taxon>Gunneridae</taxon>
        <taxon>Pentapetalae</taxon>
        <taxon>rosids</taxon>
        <taxon>fabids</taxon>
        <taxon>Fabales</taxon>
        <taxon>Fabaceae</taxon>
        <taxon>Cercidoideae</taxon>
        <taxon>Cercideae</taxon>
        <taxon>Bauhiniinae</taxon>
        <taxon>Bauhinia</taxon>
    </lineage>
</organism>
<protein>
    <submittedName>
        <fullName evidence="1">Uncharacterized protein</fullName>
    </submittedName>
</protein>
<evidence type="ECO:0000313" key="1">
    <source>
        <dbReference type="EMBL" id="KAI4336600.1"/>
    </source>
</evidence>